<sequence length="150" mass="16888">KLRERLSVMQDNPRGLVVDDLLRVKGAKDMWALGDCSVTKYAPLAQVAERQGKWLAQALNKIADADNSSDEMDKVTPFQYTSYGSLAYIGSDKAIAELPFFNRSLTSGGAATYLFWRSAYLSELLSIRSMVFVLYDWTKKTIFGRDISRD</sequence>
<organism evidence="1 2">
    <name type="scientific">Spiromyces aspiralis</name>
    <dbReference type="NCBI Taxonomy" id="68401"/>
    <lineage>
        <taxon>Eukaryota</taxon>
        <taxon>Fungi</taxon>
        <taxon>Fungi incertae sedis</taxon>
        <taxon>Zoopagomycota</taxon>
        <taxon>Kickxellomycotina</taxon>
        <taxon>Kickxellomycetes</taxon>
        <taxon>Kickxellales</taxon>
        <taxon>Kickxellaceae</taxon>
        <taxon>Spiromyces</taxon>
    </lineage>
</organism>
<accession>A0ACC1HCB4</accession>
<reference evidence="1" key="1">
    <citation type="submission" date="2022-06" db="EMBL/GenBank/DDBJ databases">
        <title>Phylogenomic reconstructions and comparative analyses of Kickxellomycotina fungi.</title>
        <authorList>
            <person name="Reynolds N.K."/>
            <person name="Stajich J.E."/>
            <person name="Barry K."/>
            <person name="Grigoriev I.V."/>
            <person name="Crous P."/>
            <person name="Smith M.E."/>
        </authorList>
    </citation>
    <scope>NUCLEOTIDE SEQUENCE</scope>
    <source>
        <strain evidence="1">RSA 2271</strain>
    </source>
</reference>
<dbReference type="EC" id="1.6.5.9" evidence="1"/>
<dbReference type="EMBL" id="JAMZIH010009201">
    <property type="protein sequence ID" value="KAJ1670547.1"/>
    <property type="molecule type" value="Genomic_DNA"/>
</dbReference>
<protein>
    <submittedName>
        <fullName evidence="1">NADH:ubiquinone oxidoreductase</fullName>
        <ecNumber evidence="1">1.6.5.9</ecNumber>
    </submittedName>
</protein>
<evidence type="ECO:0000313" key="2">
    <source>
        <dbReference type="Proteomes" id="UP001145114"/>
    </source>
</evidence>
<comment type="caution">
    <text evidence="1">The sequence shown here is derived from an EMBL/GenBank/DDBJ whole genome shotgun (WGS) entry which is preliminary data.</text>
</comment>
<feature type="non-terminal residue" evidence="1">
    <location>
        <position position="1"/>
    </location>
</feature>
<evidence type="ECO:0000313" key="1">
    <source>
        <dbReference type="EMBL" id="KAJ1670547.1"/>
    </source>
</evidence>
<gene>
    <name evidence="1" type="primary">NDE1_4</name>
    <name evidence="1" type="ORF">EV182_008139</name>
</gene>
<name>A0ACC1HCB4_9FUNG</name>
<keyword evidence="2" id="KW-1185">Reference proteome</keyword>
<keyword evidence="1" id="KW-0560">Oxidoreductase</keyword>
<dbReference type="Proteomes" id="UP001145114">
    <property type="component" value="Unassembled WGS sequence"/>
</dbReference>
<proteinExistence type="predicted"/>